<gene>
    <name evidence="6" type="ORF">Gilli_2420</name>
</gene>
<comment type="similarity">
    <text evidence="1">Belongs to the membrane fusion protein (MFP) (TC 8.A.1) family.</text>
</comment>
<evidence type="ECO:0000259" key="3">
    <source>
        <dbReference type="Pfam" id="PF25954"/>
    </source>
</evidence>
<dbReference type="InterPro" id="IPR058627">
    <property type="entry name" value="MdtA-like_C"/>
</dbReference>
<dbReference type="Gene3D" id="2.40.50.100">
    <property type="match status" value="1"/>
</dbReference>
<evidence type="ECO:0000259" key="5">
    <source>
        <dbReference type="Pfam" id="PF25973"/>
    </source>
</evidence>
<dbReference type="HOGENOM" id="CLU_018816_1_2_10"/>
<keyword evidence="7" id="KW-1185">Reference proteome</keyword>
<feature type="domain" description="CzcB-like barrel-sandwich hybrid" evidence="5">
    <location>
        <begin position="113"/>
        <end position="235"/>
    </location>
</feature>
<dbReference type="PROSITE" id="PS51257">
    <property type="entry name" value="PROKAR_LIPOPROTEIN"/>
    <property type="match status" value="1"/>
</dbReference>
<dbReference type="Gene3D" id="2.40.30.170">
    <property type="match status" value="1"/>
</dbReference>
<dbReference type="PANTHER" id="PTHR30469:SF15">
    <property type="entry name" value="HLYD FAMILY OF SECRETION PROTEINS"/>
    <property type="match status" value="1"/>
</dbReference>
<evidence type="ECO:0000259" key="4">
    <source>
        <dbReference type="Pfam" id="PF25967"/>
    </source>
</evidence>
<name>H2BWR8_GILLR</name>
<dbReference type="Pfam" id="PF25954">
    <property type="entry name" value="Beta-barrel_RND_2"/>
    <property type="match status" value="1"/>
</dbReference>
<feature type="domain" description="Multidrug resistance protein MdtA-like C-terminal permuted SH3" evidence="4">
    <location>
        <begin position="321"/>
        <end position="386"/>
    </location>
</feature>
<protein>
    <submittedName>
        <fullName evidence="6">Efflux transporter, RND family, MFP subunit</fullName>
    </submittedName>
</protein>
<dbReference type="Proteomes" id="UP000003844">
    <property type="component" value="Unassembled WGS sequence"/>
</dbReference>
<dbReference type="Pfam" id="PF25973">
    <property type="entry name" value="BSH_CzcB"/>
    <property type="match status" value="1"/>
</dbReference>
<dbReference type="FunFam" id="2.40.30.170:FF:000010">
    <property type="entry name" value="Efflux RND transporter periplasmic adaptor subunit"/>
    <property type="match status" value="1"/>
</dbReference>
<sequence>MKIKISDHLNAMKKIITLLFISLLVVSCGNSEKGSLEEIIKTDDLTAIKSKKMELSKQQSELTAKIDQLDAAIDRLDPNKNLALIRTEVVNDTVFNHYTEVQGDVATKENILIYPEYSGLLTRVYVKEGDRVTKGQTLAKIDDGGLSSQLAQIEAQASLAKTTFDRQKRLWEQNIGSEIQYLETKTTYEAAQNSVNQLKSQLGKTTVRAPFSGVIDEVISDQGQVVSPGQNQLFRLVNLDNMYVQASVPENYLNQIKTGTSVIVEIGAIGKQFEGKVRQVGNFINPNNRTFQIEVAIPNEEGLVKPNLIATVKLNDYSAENAVVIPENTIQKNSMGESLVYILEPESDSTGVAKRVKVETGYSYGASVEVTNGLKPGDLLITEGGKNLRDQQKVKIKN</sequence>
<dbReference type="Gene3D" id="2.40.420.20">
    <property type="match status" value="1"/>
</dbReference>
<dbReference type="SUPFAM" id="SSF111369">
    <property type="entry name" value="HlyD-like secretion proteins"/>
    <property type="match status" value="1"/>
</dbReference>
<dbReference type="EMBL" id="JH594606">
    <property type="protein sequence ID" value="EHQ03046.1"/>
    <property type="molecule type" value="Genomic_DNA"/>
</dbReference>
<reference evidence="7" key="1">
    <citation type="journal article" date="2012" name="Stand. Genomic Sci.">
        <title>Genome sequence of the Antarctic rhodopsins-containing flavobacterium Gillisia limnaea type strain (R-8282(T)).</title>
        <authorList>
            <person name="Riedel T."/>
            <person name="Held B."/>
            <person name="Nolan M."/>
            <person name="Lucas S."/>
            <person name="Lapidus A."/>
            <person name="Tice H."/>
            <person name="Del Rio T.G."/>
            <person name="Cheng J.F."/>
            <person name="Han C."/>
            <person name="Tapia R."/>
            <person name="Goodwin L.A."/>
            <person name="Pitluck S."/>
            <person name="Liolios K."/>
            <person name="Mavromatis K."/>
            <person name="Pagani I."/>
            <person name="Ivanova N."/>
            <person name="Mikhailova N."/>
            <person name="Pati A."/>
            <person name="Chen A."/>
            <person name="Palaniappan K."/>
            <person name="Land M."/>
            <person name="Rohde M."/>
            <person name="Tindall B.J."/>
            <person name="Detter J.C."/>
            <person name="Goker M."/>
            <person name="Bristow J."/>
            <person name="Eisen J.A."/>
            <person name="Markowitz V."/>
            <person name="Hugenholtz P."/>
            <person name="Kyrpides N.C."/>
            <person name="Klenk H.P."/>
            <person name="Woyke T."/>
        </authorList>
    </citation>
    <scope>NUCLEOTIDE SEQUENCE [LARGE SCALE GENOMIC DNA]</scope>
    <source>
        <strain evidence="7">DSM 15749 / LMG 21470 / R-8282</strain>
    </source>
</reference>
<evidence type="ECO:0000313" key="7">
    <source>
        <dbReference type="Proteomes" id="UP000003844"/>
    </source>
</evidence>
<dbReference type="eggNOG" id="COG0845">
    <property type="taxonomic scope" value="Bacteria"/>
</dbReference>
<accession>H2BWR8</accession>
<dbReference type="GO" id="GO:0015562">
    <property type="term" value="F:efflux transmembrane transporter activity"/>
    <property type="evidence" value="ECO:0007669"/>
    <property type="project" value="TreeGrafter"/>
</dbReference>
<evidence type="ECO:0000313" key="6">
    <source>
        <dbReference type="EMBL" id="EHQ03046.1"/>
    </source>
</evidence>
<evidence type="ECO:0000259" key="2">
    <source>
        <dbReference type="Pfam" id="PF25893"/>
    </source>
</evidence>
<dbReference type="InterPro" id="IPR058647">
    <property type="entry name" value="BSH_CzcB-like"/>
</dbReference>
<dbReference type="Pfam" id="PF25967">
    <property type="entry name" value="RND-MFP_C"/>
    <property type="match status" value="1"/>
</dbReference>
<dbReference type="Pfam" id="PF25893">
    <property type="entry name" value="HH_CzcB"/>
    <property type="match status" value="1"/>
</dbReference>
<dbReference type="AlphaFoldDB" id="H2BWR8"/>
<evidence type="ECO:0000256" key="1">
    <source>
        <dbReference type="ARBA" id="ARBA00009477"/>
    </source>
</evidence>
<dbReference type="PANTHER" id="PTHR30469">
    <property type="entry name" value="MULTIDRUG RESISTANCE PROTEIN MDTA"/>
    <property type="match status" value="1"/>
</dbReference>
<dbReference type="STRING" id="865937.Gilli_2420"/>
<dbReference type="InterPro" id="IPR006143">
    <property type="entry name" value="RND_pump_MFP"/>
</dbReference>
<dbReference type="InterPro" id="IPR058648">
    <property type="entry name" value="HH_CzcB-like"/>
</dbReference>
<dbReference type="GO" id="GO:1990281">
    <property type="term" value="C:efflux pump complex"/>
    <property type="evidence" value="ECO:0007669"/>
    <property type="project" value="TreeGrafter"/>
</dbReference>
<dbReference type="NCBIfam" id="TIGR01730">
    <property type="entry name" value="RND_mfp"/>
    <property type="match status" value="1"/>
</dbReference>
<feature type="domain" description="CzcB-like alpha-helical hairpin" evidence="2">
    <location>
        <begin position="146"/>
        <end position="202"/>
    </location>
</feature>
<dbReference type="Gene3D" id="1.10.287.470">
    <property type="entry name" value="Helix hairpin bin"/>
    <property type="match status" value="1"/>
</dbReference>
<organism evidence="6 7">
    <name type="scientific">Gillisia limnaea (strain DSM 15749 / LMG 21470 / R-8282)</name>
    <dbReference type="NCBI Taxonomy" id="865937"/>
    <lineage>
        <taxon>Bacteria</taxon>
        <taxon>Pseudomonadati</taxon>
        <taxon>Bacteroidota</taxon>
        <taxon>Flavobacteriia</taxon>
        <taxon>Flavobacteriales</taxon>
        <taxon>Flavobacteriaceae</taxon>
        <taxon>Gillisia</taxon>
    </lineage>
</organism>
<dbReference type="InterPro" id="IPR058792">
    <property type="entry name" value="Beta-barrel_RND_2"/>
</dbReference>
<dbReference type="RefSeq" id="WP_006989354.1">
    <property type="nucleotide sequence ID" value="NZ_JH594606.1"/>
</dbReference>
<feature type="domain" description="CusB-like beta-barrel" evidence="3">
    <location>
        <begin position="244"/>
        <end position="316"/>
    </location>
</feature>
<proteinExistence type="inferred from homology"/>